<keyword evidence="4" id="KW-1185">Reference proteome</keyword>
<dbReference type="RefSeq" id="WP_179747599.1">
    <property type="nucleotide sequence ID" value="NZ_JACCBU010000001.1"/>
</dbReference>
<reference evidence="3 4" key="1">
    <citation type="submission" date="2020-07" db="EMBL/GenBank/DDBJ databases">
        <title>Sequencing the genomes of 1000 actinobacteria strains.</title>
        <authorList>
            <person name="Klenk H.-P."/>
        </authorList>
    </citation>
    <scope>NUCLEOTIDE SEQUENCE [LARGE SCALE GENOMIC DNA]</scope>
    <source>
        <strain evidence="3 4">DSM 22083</strain>
    </source>
</reference>
<dbReference type="Pfam" id="PF13320">
    <property type="entry name" value="GH123_cat"/>
    <property type="match status" value="1"/>
</dbReference>
<organism evidence="3 4">
    <name type="scientific">Microlunatus parietis</name>
    <dbReference type="NCBI Taxonomy" id="682979"/>
    <lineage>
        <taxon>Bacteria</taxon>
        <taxon>Bacillati</taxon>
        <taxon>Actinomycetota</taxon>
        <taxon>Actinomycetes</taxon>
        <taxon>Propionibacteriales</taxon>
        <taxon>Propionibacteriaceae</taxon>
        <taxon>Microlunatus</taxon>
    </lineage>
</organism>
<comment type="caution">
    <text evidence="3">The sequence shown here is derived from an EMBL/GenBank/DDBJ whole genome shotgun (WGS) entry which is preliminary data.</text>
</comment>
<dbReference type="Proteomes" id="UP000569914">
    <property type="component" value="Unassembled WGS sequence"/>
</dbReference>
<feature type="domain" description="Glycoside hydrolase 123 catalytic" evidence="2">
    <location>
        <begin position="185"/>
        <end position="515"/>
    </location>
</feature>
<feature type="region of interest" description="Disordered" evidence="1">
    <location>
        <begin position="16"/>
        <end position="35"/>
    </location>
</feature>
<dbReference type="SUPFAM" id="SSF51445">
    <property type="entry name" value="(Trans)glycosidases"/>
    <property type="match status" value="1"/>
</dbReference>
<protein>
    <recommendedName>
        <fullName evidence="2">Glycoside hydrolase 123 catalytic domain-containing protein</fullName>
    </recommendedName>
</protein>
<evidence type="ECO:0000313" key="3">
    <source>
        <dbReference type="EMBL" id="NYE68712.1"/>
    </source>
</evidence>
<dbReference type="AlphaFoldDB" id="A0A7Y9I244"/>
<evidence type="ECO:0000259" key="2">
    <source>
        <dbReference type="Pfam" id="PF13320"/>
    </source>
</evidence>
<dbReference type="InterPro" id="IPR025150">
    <property type="entry name" value="GH123_cat"/>
</dbReference>
<name>A0A7Y9I244_9ACTN</name>
<accession>A0A7Y9I244</accession>
<dbReference type="InterPro" id="IPR017853">
    <property type="entry name" value="GH"/>
</dbReference>
<gene>
    <name evidence="3" type="ORF">BKA15_000041</name>
</gene>
<evidence type="ECO:0000256" key="1">
    <source>
        <dbReference type="SAM" id="MobiDB-lite"/>
    </source>
</evidence>
<proteinExistence type="predicted"/>
<sequence>MTRAWQFVLTDSLETVLPSAQPRPHAETGGPRGGGSVFLGEPYSVQVAFRPPPEGRVGSHAVDFTLSGTAAEHASIFAVDLVPAPMPAFPDHDDNYLITEPALAPDVLRPVPDGRVEPIVGCWRSVWIDVLVDPANAPAGVAELELELRITARRAGTQEELFAETVPVTVINQVLPELDIVNTQWLHADCLVDYYGGTAFDEGHWAALDQFVASAARMGITGLLTPLWTPPLDTAIGLRRTPVQLLDITRDGGGYRFGFDKLGRWLDLFRKHGIAYLELSHLFTQWGAKATPAIDAVVDGEPTQLFGWDVPATDPEYRRFLEALLPQLREFLGRHWDPSKIIFHISDEPHHDQLESYQAARKVVADLLEGCLVVDALSDYAFYTSGVVANPVVATNHVEPFLEAKVERLWVYYCVSQNKIVANRFIGMPAARHRVLGHQLFAADAGGFLHWGFNFYNGQHSRTRLNPFTDTTSGGAFPAGDPFIVYPGPDRTVWESTRHRVAAQAMNDHRAMQLLRDRAGREAVLEIIDPDGTVTFSNYPRDPAHFLQTRERINAAIRAS</sequence>
<evidence type="ECO:0000313" key="4">
    <source>
        <dbReference type="Proteomes" id="UP000569914"/>
    </source>
</evidence>
<dbReference type="EMBL" id="JACCBU010000001">
    <property type="protein sequence ID" value="NYE68712.1"/>
    <property type="molecule type" value="Genomic_DNA"/>
</dbReference>